<feature type="domain" description="Large ribosomal subunit protein uL6 alpha-beta" evidence="9">
    <location>
        <begin position="11"/>
        <end position="82"/>
    </location>
</feature>
<dbReference type="Gene3D" id="3.90.930.12">
    <property type="entry name" value="Ribosomal protein L6, alpha-beta domain"/>
    <property type="match status" value="2"/>
</dbReference>
<dbReference type="InterPro" id="IPR036789">
    <property type="entry name" value="Ribosomal_uL6-like_a/b-dom_sf"/>
</dbReference>
<reference evidence="10 11" key="1">
    <citation type="journal article" date="2016" name="Nat. Commun.">
        <title>Thousands of microbial genomes shed light on interconnected biogeochemical processes in an aquifer system.</title>
        <authorList>
            <person name="Anantharaman K."/>
            <person name="Brown C.T."/>
            <person name="Hug L.A."/>
            <person name="Sharon I."/>
            <person name="Castelle C.J."/>
            <person name="Probst A.J."/>
            <person name="Thomas B.C."/>
            <person name="Singh A."/>
            <person name="Wilkins M.J."/>
            <person name="Karaoz U."/>
            <person name="Brodie E.L."/>
            <person name="Williams K.H."/>
            <person name="Hubbard S.S."/>
            <person name="Banfield J.F."/>
        </authorList>
    </citation>
    <scope>NUCLEOTIDE SEQUENCE [LARGE SCALE GENOMIC DNA]</scope>
</reference>
<dbReference type="PRINTS" id="PR00059">
    <property type="entry name" value="RIBOSOMALL6"/>
</dbReference>
<evidence type="ECO:0000256" key="5">
    <source>
        <dbReference type="ARBA" id="ARBA00023274"/>
    </source>
</evidence>
<dbReference type="HAMAP" id="MF_01365_B">
    <property type="entry name" value="Ribosomal_uL6_B"/>
    <property type="match status" value="1"/>
</dbReference>
<dbReference type="InterPro" id="IPR020040">
    <property type="entry name" value="Ribosomal_uL6_a/b-dom"/>
</dbReference>
<dbReference type="GO" id="GO:0019843">
    <property type="term" value="F:rRNA binding"/>
    <property type="evidence" value="ECO:0007669"/>
    <property type="project" value="UniProtKB-UniRule"/>
</dbReference>
<sequence>MSRIGKQPIQIPEDVTAAVGNDAVVIKGPKGELRSPTFSHIKVEVTKGMIEVKRTRNDDKTKALHGLTRALLANAVKGVVEGYEKRLELVGTGYRVKKEGNRLTLNLGFSHPIVVEPEVGIEFEVEGERDVIVKGIDKEAVGLAAAKLRSLKKPEPYKGKGVRYKNEIVRRKPGKVAKVGTAATGGA</sequence>
<evidence type="ECO:0000256" key="7">
    <source>
        <dbReference type="RuleBase" id="RU003869"/>
    </source>
</evidence>
<keyword evidence="5 6" id="KW-0687">Ribonucleoprotein</keyword>
<evidence type="ECO:0000256" key="4">
    <source>
        <dbReference type="ARBA" id="ARBA00022980"/>
    </source>
</evidence>
<evidence type="ECO:0000256" key="1">
    <source>
        <dbReference type="ARBA" id="ARBA00009356"/>
    </source>
</evidence>
<dbReference type="EMBL" id="MHCJ01000003">
    <property type="protein sequence ID" value="OGY18837.1"/>
    <property type="molecule type" value="Genomic_DNA"/>
</dbReference>
<keyword evidence="3 6" id="KW-0694">RNA-binding</keyword>
<evidence type="ECO:0000256" key="6">
    <source>
        <dbReference type="HAMAP-Rule" id="MF_01365"/>
    </source>
</evidence>
<dbReference type="FunFam" id="3.90.930.12:FF:000002">
    <property type="entry name" value="50S ribosomal protein L6"/>
    <property type="match status" value="1"/>
</dbReference>
<dbReference type="Proteomes" id="UP000179233">
    <property type="component" value="Unassembled WGS sequence"/>
</dbReference>
<feature type="domain" description="Large ribosomal subunit protein uL6 alpha-beta" evidence="9">
    <location>
        <begin position="90"/>
        <end position="164"/>
    </location>
</feature>
<dbReference type="InterPro" id="IPR019906">
    <property type="entry name" value="Ribosomal_uL6_bac-type"/>
</dbReference>
<dbReference type="NCBIfam" id="TIGR03654">
    <property type="entry name" value="L6_bact"/>
    <property type="match status" value="1"/>
</dbReference>
<dbReference type="PROSITE" id="PS00525">
    <property type="entry name" value="RIBOSOMAL_L6_1"/>
    <property type="match status" value="1"/>
</dbReference>
<comment type="subunit">
    <text evidence="6">Part of the 50S ribosomal subunit.</text>
</comment>
<dbReference type="SUPFAM" id="SSF56053">
    <property type="entry name" value="Ribosomal protein L6"/>
    <property type="match status" value="2"/>
</dbReference>
<dbReference type="GO" id="GO:0003735">
    <property type="term" value="F:structural constituent of ribosome"/>
    <property type="evidence" value="ECO:0007669"/>
    <property type="project" value="UniProtKB-UniRule"/>
</dbReference>
<evidence type="ECO:0000313" key="10">
    <source>
        <dbReference type="EMBL" id="OGY18837.1"/>
    </source>
</evidence>
<dbReference type="PANTHER" id="PTHR11655:SF14">
    <property type="entry name" value="LARGE RIBOSOMAL SUBUNIT PROTEIN UL6M"/>
    <property type="match status" value="1"/>
</dbReference>
<dbReference type="Pfam" id="PF00347">
    <property type="entry name" value="Ribosomal_L6"/>
    <property type="match status" value="2"/>
</dbReference>
<keyword evidence="4 6" id="KW-0689">Ribosomal protein</keyword>
<dbReference type="InterPro" id="IPR002358">
    <property type="entry name" value="Ribosomal_uL6_CS"/>
</dbReference>
<dbReference type="GO" id="GO:0022625">
    <property type="term" value="C:cytosolic large ribosomal subunit"/>
    <property type="evidence" value="ECO:0007669"/>
    <property type="project" value="UniProtKB-UniRule"/>
</dbReference>
<evidence type="ECO:0000313" key="11">
    <source>
        <dbReference type="Proteomes" id="UP000179233"/>
    </source>
</evidence>
<dbReference type="AlphaFoldDB" id="A0A1G1VUF3"/>
<name>A0A1G1VUF3_9BACT</name>
<dbReference type="PANTHER" id="PTHR11655">
    <property type="entry name" value="60S/50S RIBOSOMAL PROTEIN L6/L9"/>
    <property type="match status" value="1"/>
</dbReference>
<evidence type="ECO:0000256" key="3">
    <source>
        <dbReference type="ARBA" id="ARBA00022884"/>
    </source>
</evidence>
<proteinExistence type="inferred from homology"/>
<evidence type="ECO:0000256" key="2">
    <source>
        <dbReference type="ARBA" id="ARBA00022730"/>
    </source>
</evidence>
<dbReference type="InterPro" id="IPR000702">
    <property type="entry name" value="Ribosomal_uL6-like"/>
</dbReference>
<keyword evidence="2 6" id="KW-0699">rRNA-binding</keyword>
<dbReference type="PIRSF" id="PIRSF002162">
    <property type="entry name" value="Ribosomal_L6"/>
    <property type="match status" value="1"/>
</dbReference>
<protein>
    <recommendedName>
        <fullName evidence="6">Large ribosomal subunit protein uL6</fullName>
    </recommendedName>
</protein>
<comment type="similarity">
    <text evidence="1 6 7">Belongs to the universal ribosomal protein uL6 family.</text>
</comment>
<gene>
    <name evidence="6" type="primary">rplF</name>
    <name evidence="10" type="ORF">A2786_05095</name>
</gene>
<accession>A0A1G1VUF3</accession>
<organism evidence="10 11">
    <name type="scientific">Candidatus Chisholmbacteria bacterium RIFCSPHIGHO2_01_FULL_52_32</name>
    <dbReference type="NCBI Taxonomy" id="1797591"/>
    <lineage>
        <taxon>Bacteria</taxon>
        <taxon>Candidatus Chisholmiibacteriota</taxon>
    </lineage>
</organism>
<dbReference type="FunFam" id="3.90.930.12:FF:000001">
    <property type="entry name" value="50S ribosomal protein L6"/>
    <property type="match status" value="1"/>
</dbReference>
<comment type="caution">
    <text evidence="10">The sequence shown here is derived from an EMBL/GenBank/DDBJ whole genome shotgun (WGS) entry which is preliminary data.</text>
</comment>
<evidence type="ECO:0000256" key="8">
    <source>
        <dbReference type="RuleBase" id="RU003870"/>
    </source>
</evidence>
<evidence type="ECO:0000259" key="9">
    <source>
        <dbReference type="Pfam" id="PF00347"/>
    </source>
</evidence>
<dbReference type="GO" id="GO:0002181">
    <property type="term" value="P:cytoplasmic translation"/>
    <property type="evidence" value="ECO:0007669"/>
    <property type="project" value="TreeGrafter"/>
</dbReference>
<comment type="function">
    <text evidence="6 8">This protein binds to the 23S rRNA, and is important in its secondary structure. It is located near the subunit interface in the base of the L7/L12 stalk, and near the tRNA binding site of the peptidyltransferase center.</text>
</comment>